<keyword evidence="4" id="KW-0808">Transferase</keyword>
<organism evidence="7 8">
    <name type="scientific">Roseicella aquatilis</name>
    <dbReference type="NCBI Taxonomy" id="2527868"/>
    <lineage>
        <taxon>Bacteria</taxon>
        <taxon>Pseudomonadati</taxon>
        <taxon>Pseudomonadota</taxon>
        <taxon>Alphaproteobacteria</taxon>
        <taxon>Acetobacterales</taxon>
        <taxon>Roseomonadaceae</taxon>
        <taxon>Roseicella</taxon>
    </lineage>
</organism>
<evidence type="ECO:0000256" key="1">
    <source>
        <dbReference type="ARBA" id="ARBA00006594"/>
    </source>
</evidence>
<proteinExistence type="inferred from homology"/>
<keyword evidence="8" id="KW-1185">Reference proteome</keyword>
<accession>A0A4R4DPP5</accession>
<dbReference type="GO" id="GO:0032259">
    <property type="term" value="P:methylation"/>
    <property type="evidence" value="ECO:0007669"/>
    <property type="project" value="UniProtKB-KW"/>
</dbReference>
<dbReference type="EMBL" id="SKBM01000006">
    <property type="protein sequence ID" value="TCZ63909.1"/>
    <property type="molecule type" value="Genomic_DNA"/>
</dbReference>
<evidence type="ECO:0000256" key="4">
    <source>
        <dbReference type="ARBA" id="ARBA00022679"/>
    </source>
</evidence>
<feature type="domain" description="DNA methylase N-4/N-6" evidence="6">
    <location>
        <begin position="324"/>
        <end position="537"/>
    </location>
</feature>
<name>A0A4R4DPP5_9PROT</name>
<dbReference type="AlphaFoldDB" id="A0A4R4DPP5"/>
<reference evidence="7 8" key="1">
    <citation type="submission" date="2019-03" db="EMBL/GenBank/DDBJ databases">
        <title>Paracraurococcus aquatilis NE82 genome sequence.</title>
        <authorList>
            <person name="Zhao Y."/>
            <person name="Du Z."/>
        </authorList>
    </citation>
    <scope>NUCLEOTIDE SEQUENCE [LARGE SCALE GENOMIC DNA]</scope>
    <source>
        <strain evidence="7 8">NE82</strain>
    </source>
</reference>
<dbReference type="Proteomes" id="UP000295023">
    <property type="component" value="Unassembled WGS sequence"/>
</dbReference>
<evidence type="ECO:0000256" key="3">
    <source>
        <dbReference type="ARBA" id="ARBA00022603"/>
    </source>
</evidence>
<dbReference type="GO" id="GO:0009007">
    <property type="term" value="F:site-specific DNA-methyltransferase (adenine-specific) activity"/>
    <property type="evidence" value="ECO:0007669"/>
    <property type="project" value="UniProtKB-EC"/>
</dbReference>
<protein>
    <recommendedName>
        <fullName evidence="2">site-specific DNA-methyltransferase (adenine-specific)</fullName>
        <ecNumber evidence="2">2.1.1.72</ecNumber>
    </recommendedName>
</protein>
<dbReference type="InterPro" id="IPR001091">
    <property type="entry name" value="RM_Methyltransferase"/>
</dbReference>
<dbReference type="GO" id="GO:0008170">
    <property type="term" value="F:N-methyltransferase activity"/>
    <property type="evidence" value="ECO:0007669"/>
    <property type="project" value="InterPro"/>
</dbReference>
<dbReference type="PRINTS" id="PR00508">
    <property type="entry name" value="S21N4MTFRASE"/>
</dbReference>
<sequence length="542" mass="60043">MAASGATGSRPIRSARRRRCSMPLDATPSVVLKPLSFVSAFHEVRPLNPAYVERLRQKVRAIGVKPYPLSVTPAGLLFGGRHRYEAFKAEGITECLMHISEPASLDREAIELNRASEDALPMTFVDYAEMVWRKQAAGVTQKAIADELGWSSQKTNDYANLKRIAPEAWEVVSATLREMAETTTGEVAETKSATADFSERLLREITALAAHQQLDLVQDLAAGRINKNKFRAQAEAYRTRNAIQGWVRDQLGDIDPEIIDEAAAEVARGAYDAEWKAFAEQGTDLAKLNRLVEAARARFAKKHSLILIQGDFHEEIAKLGDASVDAVITDPPYRISTDRIYRLASQADWNKNFGAWDNQPEGEFLADIRRWAEAFFRVMKPGASGFMFVGEPYLNIAQALFDAAGFEIKGSFFWCRSNPGTSVTKADFMPAMDHAIQFVKPGARRTFNYPGEPEGFNWFQSPICGGHERLKTPKGETLHPTQKPEAVIRHLMDLISLPGDLVLDGFMGTGTTGKVARDTGRRFIGIEQDAGFFAAAKARVES</sequence>
<dbReference type="InterPro" id="IPR002052">
    <property type="entry name" value="DNA_methylase_N6_adenine_CS"/>
</dbReference>
<comment type="caution">
    <text evidence="7">The sequence shown here is derived from an EMBL/GenBank/DDBJ whole genome shotgun (WGS) entry which is preliminary data.</text>
</comment>
<gene>
    <name evidence="7" type="ORF">EXY23_07955</name>
</gene>
<keyword evidence="3" id="KW-0489">Methyltransferase</keyword>
<evidence type="ECO:0000313" key="7">
    <source>
        <dbReference type="EMBL" id="TCZ63909.1"/>
    </source>
</evidence>
<dbReference type="InterPro" id="IPR002941">
    <property type="entry name" value="DNA_methylase_N4/N6"/>
</dbReference>
<dbReference type="Gene3D" id="3.40.50.150">
    <property type="entry name" value="Vaccinia Virus protein VP39"/>
    <property type="match status" value="1"/>
</dbReference>
<comment type="similarity">
    <text evidence="1">Belongs to the N(4)/N(6)-methyltransferase family.</text>
</comment>
<dbReference type="EC" id="2.1.1.72" evidence="2"/>
<dbReference type="InterPro" id="IPR029063">
    <property type="entry name" value="SAM-dependent_MTases_sf"/>
</dbReference>
<evidence type="ECO:0000256" key="5">
    <source>
        <dbReference type="ARBA" id="ARBA00047942"/>
    </source>
</evidence>
<dbReference type="SUPFAM" id="SSF53335">
    <property type="entry name" value="S-adenosyl-L-methionine-dependent methyltransferases"/>
    <property type="match status" value="1"/>
</dbReference>
<dbReference type="OrthoDB" id="7806498at2"/>
<evidence type="ECO:0000259" key="6">
    <source>
        <dbReference type="Pfam" id="PF01555"/>
    </source>
</evidence>
<evidence type="ECO:0000256" key="2">
    <source>
        <dbReference type="ARBA" id="ARBA00011900"/>
    </source>
</evidence>
<evidence type="ECO:0000313" key="8">
    <source>
        <dbReference type="Proteomes" id="UP000295023"/>
    </source>
</evidence>
<comment type="catalytic activity">
    <reaction evidence="5">
        <text>a 2'-deoxyadenosine in DNA + S-adenosyl-L-methionine = an N(6)-methyl-2'-deoxyadenosine in DNA + S-adenosyl-L-homocysteine + H(+)</text>
        <dbReference type="Rhea" id="RHEA:15197"/>
        <dbReference type="Rhea" id="RHEA-COMP:12418"/>
        <dbReference type="Rhea" id="RHEA-COMP:12419"/>
        <dbReference type="ChEBI" id="CHEBI:15378"/>
        <dbReference type="ChEBI" id="CHEBI:57856"/>
        <dbReference type="ChEBI" id="CHEBI:59789"/>
        <dbReference type="ChEBI" id="CHEBI:90615"/>
        <dbReference type="ChEBI" id="CHEBI:90616"/>
        <dbReference type="EC" id="2.1.1.72"/>
    </reaction>
</comment>
<dbReference type="PROSITE" id="PS00092">
    <property type="entry name" value="N6_MTASE"/>
    <property type="match status" value="1"/>
</dbReference>
<dbReference type="GO" id="GO:0003677">
    <property type="term" value="F:DNA binding"/>
    <property type="evidence" value="ECO:0007669"/>
    <property type="project" value="InterPro"/>
</dbReference>
<dbReference type="Pfam" id="PF01555">
    <property type="entry name" value="N6_N4_Mtase"/>
    <property type="match status" value="1"/>
</dbReference>